<evidence type="ECO:0000259" key="9">
    <source>
        <dbReference type="PROSITE" id="PS51294"/>
    </source>
</evidence>
<evidence type="ECO:0000313" key="10">
    <source>
        <dbReference type="EMBL" id="KAF2314191.1"/>
    </source>
</evidence>
<proteinExistence type="predicted"/>
<keyword evidence="2" id="KW-0677">Repeat</keyword>
<dbReference type="EMBL" id="JAAGAX010000005">
    <property type="protein sequence ID" value="KAF2314191.1"/>
    <property type="molecule type" value="Genomic_DNA"/>
</dbReference>
<feature type="domain" description="Myb-like" evidence="8">
    <location>
        <begin position="114"/>
        <end position="151"/>
    </location>
</feature>
<dbReference type="CDD" id="cd00167">
    <property type="entry name" value="SANT"/>
    <property type="match status" value="2"/>
</dbReference>
<feature type="compositionally biased region" description="Low complexity" evidence="7">
    <location>
        <begin position="163"/>
        <end position="197"/>
    </location>
</feature>
<name>A0A6A6MKA9_HEVBR</name>
<evidence type="ECO:0000259" key="8">
    <source>
        <dbReference type="PROSITE" id="PS50090"/>
    </source>
</evidence>
<dbReference type="PANTHER" id="PTHR47995">
    <property type="entry name" value="TRANSCRIPTION FACTOR MYB33-RELATED"/>
    <property type="match status" value="1"/>
</dbReference>
<dbReference type="InterPro" id="IPR001005">
    <property type="entry name" value="SANT/Myb"/>
</dbReference>
<dbReference type="SMART" id="SM00717">
    <property type="entry name" value="SANT"/>
    <property type="match status" value="2"/>
</dbReference>
<keyword evidence="11" id="KW-1185">Reference proteome</keyword>
<keyword evidence="4" id="KW-0238">DNA-binding</keyword>
<dbReference type="Proteomes" id="UP000467840">
    <property type="component" value="Chromosome 15"/>
</dbReference>
<feature type="compositionally biased region" description="Gly residues" evidence="7">
    <location>
        <begin position="44"/>
        <end position="58"/>
    </location>
</feature>
<feature type="domain" description="HTH myb-type" evidence="9">
    <location>
        <begin position="61"/>
        <end position="117"/>
    </location>
</feature>
<evidence type="ECO:0000256" key="7">
    <source>
        <dbReference type="SAM" id="MobiDB-lite"/>
    </source>
</evidence>
<feature type="domain" description="HTH myb-type" evidence="9">
    <location>
        <begin position="118"/>
        <end position="149"/>
    </location>
</feature>
<feature type="region of interest" description="Disordered" evidence="7">
    <location>
        <begin position="1"/>
        <end position="68"/>
    </location>
</feature>
<dbReference type="AlphaFoldDB" id="A0A6A6MKA9"/>
<comment type="caution">
    <text evidence="10">The sequence shown here is derived from an EMBL/GenBank/DDBJ whole genome shotgun (WGS) entry which is preliminary data.</text>
</comment>
<evidence type="ECO:0000256" key="4">
    <source>
        <dbReference type="ARBA" id="ARBA00023125"/>
    </source>
</evidence>
<evidence type="ECO:0000256" key="5">
    <source>
        <dbReference type="ARBA" id="ARBA00023163"/>
    </source>
</evidence>
<dbReference type="PROSITE" id="PS50090">
    <property type="entry name" value="MYB_LIKE"/>
    <property type="match status" value="2"/>
</dbReference>
<dbReference type="Gene3D" id="1.10.10.60">
    <property type="entry name" value="Homeodomain-like"/>
    <property type="match status" value="2"/>
</dbReference>
<accession>A0A6A6MKA9</accession>
<evidence type="ECO:0000256" key="6">
    <source>
        <dbReference type="ARBA" id="ARBA00023242"/>
    </source>
</evidence>
<feature type="domain" description="Myb-like" evidence="8">
    <location>
        <begin position="61"/>
        <end position="113"/>
    </location>
</feature>
<reference evidence="10 11" key="1">
    <citation type="journal article" date="2020" name="Mol. Plant">
        <title>The Chromosome-Based Rubber Tree Genome Provides New Insights into Spurge Genome Evolution and Rubber Biosynthesis.</title>
        <authorList>
            <person name="Liu J."/>
            <person name="Shi C."/>
            <person name="Shi C.C."/>
            <person name="Li W."/>
            <person name="Zhang Q.J."/>
            <person name="Zhang Y."/>
            <person name="Li K."/>
            <person name="Lu H.F."/>
            <person name="Shi C."/>
            <person name="Zhu S.T."/>
            <person name="Xiao Z.Y."/>
            <person name="Nan H."/>
            <person name="Yue Y."/>
            <person name="Zhu X.G."/>
            <person name="Wu Y."/>
            <person name="Hong X.N."/>
            <person name="Fan G.Y."/>
            <person name="Tong Y."/>
            <person name="Zhang D."/>
            <person name="Mao C.L."/>
            <person name="Liu Y.L."/>
            <person name="Hao S.J."/>
            <person name="Liu W.Q."/>
            <person name="Lv M.Q."/>
            <person name="Zhang H.B."/>
            <person name="Liu Y."/>
            <person name="Hu-Tang G.R."/>
            <person name="Wang J.P."/>
            <person name="Wang J.H."/>
            <person name="Sun Y.H."/>
            <person name="Ni S.B."/>
            <person name="Chen W.B."/>
            <person name="Zhang X.C."/>
            <person name="Jiao Y.N."/>
            <person name="Eichler E.E."/>
            <person name="Li G.H."/>
            <person name="Liu X."/>
            <person name="Gao L.Z."/>
        </authorList>
    </citation>
    <scope>NUCLEOTIDE SEQUENCE [LARGE SCALE GENOMIC DNA]</scope>
    <source>
        <strain evidence="11">cv. GT1</strain>
        <tissue evidence="10">Leaf</tissue>
    </source>
</reference>
<keyword evidence="3" id="KW-0805">Transcription regulation</keyword>
<dbReference type="FunFam" id="1.10.10.60:FF:000001">
    <property type="entry name" value="MYB-related transcription factor"/>
    <property type="match status" value="1"/>
</dbReference>
<dbReference type="PANTHER" id="PTHR47995:SF18">
    <property type="entry name" value="TRANSCRIPTION FACTOR MYB65"/>
    <property type="match status" value="1"/>
</dbReference>
<dbReference type="InterPro" id="IPR017930">
    <property type="entry name" value="Myb_dom"/>
</dbReference>
<dbReference type="PROSITE" id="PS51294">
    <property type="entry name" value="HTH_MYB"/>
    <property type="match status" value="2"/>
</dbReference>
<dbReference type="SUPFAM" id="SSF46689">
    <property type="entry name" value="Homeodomain-like"/>
    <property type="match status" value="1"/>
</dbReference>
<organism evidence="10 11">
    <name type="scientific">Hevea brasiliensis</name>
    <name type="common">Para rubber tree</name>
    <name type="synonym">Siphonia brasiliensis</name>
    <dbReference type="NCBI Taxonomy" id="3981"/>
    <lineage>
        <taxon>Eukaryota</taxon>
        <taxon>Viridiplantae</taxon>
        <taxon>Streptophyta</taxon>
        <taxon>Embryophyta</taxon>
        <taxon>Tracheophyta</taxon>
        <taxon>Spermatophyta</taxon>
        <taxon>Magnoliopsida</taxon>
        <taxon>eudicotyledons</taxon>
        <taxon>Gunneridae</taxon>
        <taxon>Pentapetalae</taxon>
        <taxon>rosids</taxon>
        <taxon>fabids</taxon>
        <taxon>Malpighiales</taxon>
        <taxon>Euphorbiaceae</taxon>
        <taxon>Crotonoideae</taxon>
        <taxon>Micrandreae</taxon>
        <taxon>Hevea</taxon>
    </lineage>
</organism>
<dbReference type="Pfam" id="PF00249">
    <property type="entry name" value="Myb_DNA-binding"/>
    <property type="match status" value="2"/>
</dbReference>
<dbReference type="GO" id="GO:0005634">
    <property type="term" value="C:nucleus"/>
    <property type="evidence" value="ECO:0007669"/>
    <property type="project" value="UniProtKB-SubCell"/>
</dbReference>
<keyword evidence="6" id="KW-0539">Nucleus</keyword>
<evidence type="ECO:0000256" key="1">
    <source>
        <dbReference type="ARBA" id="ARBA00004123"/>
    </source>
</evidence>
<feature type="region of interest" description="Disordered" evidence="7">
    <location>
        <begin position="160"/>
        <end position="197"/>
    </location>
</feature>
<dbReference type="GO" id="GO:0003677">
    <property type="term" value="F:DNA binding"/>
    <property type="evidence" value="ECO:0007669"/>
    <property type="project" value="UniProtKB-KW"/>
</dbReference>
<sequence>MMISTGNGSSEGGGSSGSRGGGDSDVAPAAFHQGGGDMHANVHHGGGGKGGCSGGGDGNGEKHLKKGPWTAEEDGLLLEYVRKHGEGNWNAVQRHSGLARCGKSCRLRWANHLRPNLKKGAFSPEEERLIVELQAKFGNKWARMATLTPMRFKRFSSSPNIASLTTTNNTSTKSSISPNSHFSLPLSPLPPASASNKPLGHQMRSCFSCSEFHNELQKEDQEMCSHLAAVTQPELPSNQFLSTTNQNRNLGIGIATIGSKFGKRATKKKIGNSIKDKVNGNLGWALEDLLQEAKALTECGQTSTEQSSLVLQEQKPELLVSDGFDLHWDQTSSLALSSGLEPEVDIAGQINAMPEDFTKVLNILPSPMQPELYSDSADISNGPSSVLTDDNIGFEMQQIASLFPQQTMAGLLALALGITCQEFAENGFRFMLLWLLS</sequence>
<evidence type="ECO:0000256" key="2">
    <source>
        <dbReference type="ARBA" id="ARBA00022737"/>
    </source>
</evidence>
<keyword evidence="5" id="KW-0804">Transcription</keyword>
<protein>
    <submittedName>
        <fullName evidence="10">Uncharacterized protein</fullName>
    </submittedName>
</protein>
<evidence type="ECO:0000313" key="11">
    <source>
        <dbReference type="Proteomes" id="UP000467840"/>
    </source>
</evidence>
<comment type="subcellular location">
    <subcellularLocation>
        <location evidence="1">Nucleus</location>
    </subcellularLocation>
</comment>
<dbReference type="InterPro" id="IPR009057">
    <property type="entry name" value="Homeodomain-like_sf"/>
</dbReference>
<feature type="compositionally biased region" description="Gly residues" evidence="7">
    <location>
        <begin position="9"/>
        <end position="23"/>
    </location>
</feature>
<gene>
    <name evidence="10" type="ORF">GH714_023957</name>
</gene>
<evidence type="ECO:0000256" key="3">
    <source>
        <dbReference type="ARBA" id="ARBA00023015"/>
    </source>
</evidence>